<proteinExistence type="predicted"/>
<organism evidence="1 2">
    <name type="scientific">Chrysochromulina tobinii</name>
    <dbReference type="NCBI Taxonomy" id="1460289"/>
    <lineage>
        <taxon>Eukaryota</taxon>
        <taxon>Haptista</taxon>
        <taxon>Haptophyta</taxon>
        <taxon>Prymnesiophyceae</taxon>
        <taxon>Prymnesiales</taxon>
        <taxon>Chrysochromulinaceae</taxon>
        <taxon>Chrysochromulina</taxon>
    </lineage>
</organism>
<comment type="caution">
    <text evidence="1">The sequence shown here is derived from an EMBL/GenBank/DDBJ whole genome shotgun (WGS) entry which is preliminary data.</text>
</comment>
<dbReference type="Proteomes" id="UP000037460">
    <property type="component" value="Unassembled WGS sequence"/>
</dbReference>
<keyword evidence="2" id="KW-1185">Reference proteome</keyword>
<dbReference type="EMBL" id="JWZX01002404">
    <property type="protein sequence ID" value="KOO29512.1"/>
    <property type="molecule type" value="Genomic_DNA"/>
</dbReference>
<accession>A0A0M0JT99</accession>
<gene>
    <name evidence="1" type="ORF">Ctob_006952</name>
</gene>
<name>A0A0M0JT99_9EUKA</name>
<sequence length="233" mass="24757">MVVDASGGALGFSSAEVFPAGDRRYVYNAYTCVRHGAAASTDEEDEAVIRILKQDIALCAKELRDVLARDNVHVQASFQDHMLYQPSHVPKIRVGFSLGQVPLGALGFTNYQLPIYSCEVASAVAGAAPGTVDPELLASKKLSGTRADLFLADLAPSDPRMPFSQMLREFAAGYVGAHSVYSPVLTDDPAFRAMVAFADSLPQEGDDATYDKIHARAKLGAPAYCALSGVSLG</sequence>
<reference evidence="2" key="1">
    <citation type="journal article" date="2015" name="PLoS Genet.">
        <title>Genome Sequence and Transcriptome Analyses of Chrysochromulina tobin: Metabolic Tools for Enhanced Algal Fitness in the Prominent Order Prymnesiales (Haptophyceae).</title>
        <authorList>
            <person name="Hovde B.T."/>
            <person name="Deodato C.R."/>
            <person name="Hunsperger H.M."/>
            <person name="Ryken S.A."/>
            <person name="Yost W."/>
            <person name="Jha R.K."/>
            <person name="Patterson J."/>
            <person name="Monnat R.J. Jr."/>
            <person name="Barlow S.B."/>
            <person name="Starkenburg S.R."/>
            <person name="Cattolico R.A."/>
        </authorList>
    </citation>
    <scope>NUCLEOTIDE SEQUENCE</scope>
    <source>
        <strain evidence="2">CCMP291</strain>
    </source>
</reference>
<evidence type="ECO:0000313" key="1">
    <source>
        <dbReference type="EMBL" id="KOO29512.1"/>
    </source>
</evidence>
<protein>
    <submittedName>
        <fullName evidence="1">Uncharacterized protein</fullName>
    </submittedName>
</protein>
<evidence type="ECO:0000313" key="2">
    <source>
        <dbReference type="Proteomes" id="UP000037460"/>
    </source>
</evidence>
<dbReference type="AlphaFoldDB" id="A0A0M0JT99"/>